<feature type="transmembrane region" description="Helical" evidence="6">
    <location>
        <begin position="153"/>
        <end position="174"/>
    </location>
</feature>
<evidence type="ECO:0000256" key="2">
    <source>
        <dbReference type="ARBA" id="ARBA00022475"/>
    </source>
</evidence>
<feature type="transmembrane region" description="Helical" evidence="6">
    <location>
        <begin position="345"/>
        <end position="363"/>
    </location>
</feature>
<dbReference type="AlphaFoldDB" id="A0AAW9SSM2"/>
<dbReference type="PANTHER" id="PTHR37821:SF1">
    <property type="entry name" value="AMINO ACID TRANSPORTER YUIF-RELATED"/>
    <property type="match status" value="1"/>
</dbReference>
<keyword evidence="3 6" id="KW-0812">Transmembrane</keyword>
<feature type="transmembrane region" description="Helical" evidence="6">
    <location>
        <begin position="245"/>
        <end position="263"/>
    </location>
</feature>
<dbReference type="InterPro" id="IPR018461">
    <property type="entry name" value="Na/H_Antiport_NhaC-like_C"/>
</dbReference>
<feature type="transmembrane region" description="Helical" evidence="6">
    <location>
        <begin position="306"/>
        <end position="325"/>
    </location>
</feature>
<dbReference type="Pfam" id="PF13726">
    <property type="entry name" value="Na_H_antiport_2"/>
    <property type="match status" value="1"/>
</dbReference>
<name>A0AAW9SSM2_CORAY</name>
<dbReference type="Pfam" id="PF03553">
    <property type="entry name" value="Na_H_antiporter"/>
    <property type="match status" value="1"/>
</dbReference>
<comment type="caution">
    <text evidence="9">The sequence shown here is derived from an EMBL/GenBank/DDBJ whole genome shotgun (WGS) entry which is preliminary data.</text>
</comment>
<evidence type="ECO:0000256" key="6">
    <source>
        <dbReference type="SAM" id="Phobius"/>
    </source>
</evidence>
<keyword evidence="5 6" id="KW-0472">Membrane</keyword>
<dbReference type="EMBL" id="JASOOY020000011">
    <property type="protein sequence ID" value="MEO3716586.1"/>
    <property type="molecule type" value="Genomic_DNA"/>
</dbReference>
<reference evidence="9" key="2">
    <citation type="submission" date="2024-05" db="EMBL/GenBank/DDBJ databases">
        <authorList>
            <person name="Wolfe A."/>
        </authorList>
    </citation>
    <scope>NUCLEOTIDE SEQUENCE</scope>
    <source>
        <strain evidence="9">UMB1064</strain>
    </source>
</reference>
<sequence>MNAVLLAVLVMLILAVCRVHVVLALFIGALVGGLSAGMGLDATMVAFQEGLSGGAKIALSYAMLGAFAMAVASSGLPKLLADWLIAKIGTEDEGAKSKAEAWTKWGMVAGILAMAIMSQNLIPVHIAFIPLIIPPLLPVFNRLNIDRRMITSVMTFGLITTYMWVPVGFGSIFLNDILLGNIENAGLDVSNINIMMTMGIPALGMLSGLAIAVFFSYRKARHYEDLPIAESSRVESQSDEPVSKYRVIVALVAIVVTFVVQIVMNSMETDADPLLIGALTGLAIFMLTGAVRWREADDVFTAGMKMMALIGFIMISAQGFASVMSESGRVEPLVTATADLFAGNKPAAAFAMLVVGLVVTMGIGSSFSTLPIISIIYVPLCLSLGFSPMATVAIIGTAGALGDAGSPASDSTLGPTMGLNADGQHDHIRDSVIPTFLHFNLPLLAAGWVAALVL</sequence>
<feature type="domain" description="Putative Na+/H+ antiporter N-terminal" evidence="8">
    <location>
        <begin position="2"/>
        <end position="87"/>
    </location>
</feature>
<feature type="transmembrane region" description="Helical" evidence="6">
    <location>
        <begin position="375"/>
        <end position="401"/>
    </location>
</feature>
<proteinExistence type="predicted"/>
<dbReference type="PANTHER" id="PTHR37821">
    <property type="entry name" value="AMINO ACID TRANSPORTER YUIF-RELATED"/>
    <property type="match status" value="1"/>
</dbReference>
<evidence type="ECO:0000256" key="3">
    <source>
        <dbReference type="ARBA" id="ARBA00022692"/>
    </source>
</evidence>
<reference evidence="9" key="1">
    <citation type="submission" date="2023-05" db="EMBL/GenBank/DDBJ databases">
        <authorList>
            <person name="Du J."/>
        </authorList>
    </citation>
    <scope>NUCLEOTIDE SEQUENCE</scope>
    <source>
        <strain evidence="9">UMB1064</strain>
    </source>
</reference>
<protein>
    <submittedName>
        <fullName evidence="9">Na+/H+ antiporter NhaC family protein</fullName>
    </submittedName>
</protein>
<dbReference type="GO" id="GO:0005886">
    <property type="term" value="C:plasma membrane"/>
    <property type="evidence" value="ECO:0007669"/>
    <property type="project" value="UniProtKB-SubCell"/>
</dbReference>
<gene>
    <name evidence="9" type="ORF">QP460_003130</name>
</gene>
<feature type="transmembrane region" description="Helical" evidence="6">
    <location>
        <begin position="275"/>
        <end position="294"/>
    </location>
</feature>
<comment type="subcellular location">
    <subcellularLocation>
        <location evidence="1">Cell membrane</location>
        <topology evidence="1">Multi-pass membrane protein</topology>
    </subcellularLocation>
</comment>
<evidence type="ECO:0000256" key="4">
    <source>
        <dbReference type="ARBA" id="ARBA00022989"/>
    </source>
</evidence>
<dbReference type="Proteomes" id="UP001223646">
    <property type="component" value="Unassembled WGS sequence"/>
</dbReference>
<evidence type="ECO:0000259" key="8">
    <source>
        <dbReference type="Pfam" id="PF13726"/>
    </source>
</evidence>
<evidence type="ECO:0000256" key="5">
    <source>
        <dbReference type="ARBA" id="ARBA00023136"/>
    </source>
</evidence>
<feature type="transmembrane region" description="Helical" evidence="6">
    <location>
        <begin position="194"/>
        <end position="217"/>
    </location>
</feature>
<organism evidence="9 10">
    <name type="scientific">Corynebacterium amycolatum</name>
    <dbReference type="NCBI Taxonomy" id="43765"/>
    <lineage>
        <taxon>Bacteria</taxon>
        <taxon>Bacillati</taxon>
        <taxon>Actinomycetota</taxon>
        <taxon>Actinomycetes</taxon>
        <taxon>Mycobacteriales</taxon>
        <taxon>Corynebacteriaceae</taxon>
        <taxon>Corynebacterium</taxon>
    </lineage>
</organism>
<dbReference type="InterPro" id="IPR032813">
    <property type="entry name" value="Na_H_antiport_N"/>
</dbReference>
<feature type="domain" description="Na+/H+ antiporter NhaC-like C-terminal" evidence="7">
    <location>
        <begin position="153"/>
        <end position="448"/>
    </location>
</feature>
<accession>A0AAW9SSM2</accession>
<feature type="transmembrane region" description="Helical" evidence="6">
    <location>
        <begin position="432"/>
        <end position="453"/>
    </location>
</feature>
<dbReference type="RefSeq" id="WP_284825505.1">
    <property type="nucleotide sequence ID" value="NZ_JASOOY020000011.1"/>
</dbReference>
<feature type="transmembrane region" description="Helical" evidence="6">
    <location>
        <begin position="59"/>
        <end position="85"/>
    </location>
</feature>
<keyword evidence="4 6" id="KW-1133">Transmembrane helix</keyword>
<evidence type="ECO:0000313" key="9">
    <source>
        <dbReference type="EMBL" id="MEO3716586.1"/>
    </source>
</evidence>
<keyword evidence="2" id="KW-1003">Cell membrane</keyword>
<evidence type="ECO:0000313" key="10">
    <source>
        <dbReference type="Proteomes" id="UP001223646"/>
    </source>
</evidence>
<evidence type="ECO:0000259" key="7">
    <source>
        <dbReference type="Pfam" id="PF03553"/>
    </source>
</evidence>
<dbReference type="InterPro" id="IPR052576">
    <property type="entry name" value="AA_Transporter-Related"/>
</dbReference>
<feature type="transmembrane region" description="Helical" evidence="6">
    <location>
        <begin position="105"/>
        <end position="133"/>
    </location>
</feature>
<evidence type="ECO:0000256" key="1">
    <source>
        <dbReference type="ARBA" id="ARBA00004651"/>
    </source>
</evidence>